<organism evidence="2 3">
    <name type="scientific">Colletotrichum sidae</name>
    <dbReference type="NCBI Taxonomy" id="1347389"/>
    <lineage>
        <taxon>Eukaryota</taxon>
        <taxon>Fungi</taxon>
        <taxon>Dikarya</taxon>
        <taxon>Ascomycota</taxon>
        <taxon>Pezizomycotina</taxon>
        <taxon>Sordariomycetes</taxon>
        <taxon>Hypocreomycetidae</taxon>
        <taxon>Glomerellales</taxon>
        <taxon>Glomerellaceae</taxon>
        <taxon>Colletotrichum</taxon>
        <taxon>Colletotrichum orbiculare species complex</taxon>
    </lineage>
</organism>
<protein>
    <submittedName>
        <fullName evidence="2">Uncharacterized protein</fullName>
    </submittedName>
</protein>
<feature type="transmembrane region" description="Helical" evidence="1">
    <location>
        <begin position="27"/>
        <end position="47"/>
    </location>
</feature>
<accession>A0A4R8SSG5</accession>
<name>A0A4R8SSG5_9PEZI</name>
<dbReference type="AlphaFoldDB" id="A0A4R8SSG5"/>
<evidence type="ECO:0000256" key="1">
    <source>
        <dbReference type="SAM" id="Phobius"/>
    </source>
</evidence>
<dbReference type="EMBL" id="QAPF01001295">
    <property type="protein sequence ID" value="TEA03269.1"/>
    <property type="molecule type" value="Genomic_DNA"/>
</dbReference>
<keyword evidence="1" id="KW-1133">Transmembrane helix</keyword>
<evidence type="ECO:0000313" key="2">
    <source>
        <dbReference type="EMBL" id="TEA03269.1"/>
    </source>
</evidence>
<keyword evidence="1" id="KW-0472">Membrane</keyword>
<keyword evidence="3" id="KW-1185">Reference proteome</keyword>
<proteinExistence type="predicted"/>
<dbReference type="Proteomes" id="UP000295604">
    <property type="component" value="Unassembled WGS sequence"/>
</dbReference>
<sequence length="57" mass="6739">MKIINNYKDFIYFYKSLEKLALYKGNFSIFSSFILITITIYSFSILIENEAISRAKN</sequence>
<keyword evidence="1" id="KW-0812">Transmembrane</keyword>
<comment type="caution">
    <text evidence="2">The sequence shown here is derived from an EMBL/GenBank/DDBJ whole genome shotgun (WGS) entry which is preliminary data.</text>
</comment>
<evidence type="ECO:0000313" key="3">
    <source>
        <dbReference type="Proteomes" id="UP000295604"/>
    </source>
</evidence>
<reference evidence="2 3" key="1">
    <citation type="submission" date="2018-11" db="EMBL/GenBank/DDBJ databases">
        <title>Genome sequence and assembly of Colletotrichum sidae.</title>
        <authorList>
            <person name="Gan P."/>
            <person name="Shirasu K."/>
        </authorList>
    </citation>
    <scope>NUCLEOTIDE SEQUENCE [LARGE SCALE GENOMIC DNA]</scope>
    <source>
        <strain evidence="2 3">CBS 518.97</strain>
    </source>
</reference>
<gene>
    <name evidence="2" type="ORF">C8034_v001797</name>
</gene>